<dbReference type="PANTHER" id="PTHR43080">
    <property type="entry name" value="CBS DOMAIN-CONTAINING PROTEIN CBSX3, MITOCHONDRIAL"/>
    <property type="match status" value="1"/>
</dbReference>
<accession>A0A1G7HR20</accession>
<keyword evidence="1 2" id="KW-0129">CBS domain</keyword>
<organism evidence="4 5">
    <name type="scientific">Halorubrum xinjiangense</name>
    <dbReference type="NCBI Taxonomy" id="261291"/>
    <lineage>
        <taxon>Archaea</taxon>
        <taxon>Methanobacteriati</taxon>
        <taxon>Methanobacteriota</taxon>
        <taxon>Stenosarchaea group</taxon>
        <taxon>Halobacteria</taxon>
        <taxon>Halobacteriales</taxon>
        <taxon>Haloferacaceae</taxon>
        <taxon>Halorubrum</taxon>
    </lineage>
</organism>
<dbReference type="OrthoDB" id="85195at2157"/>
<feature type="domain" description="CBS" evidence="3">
    <location>
        <begin position="70"/>
        <end position="126"/>
    </location>
</feature>
<feature type="domain" description="CBS" evidence="3">
    <location>
        <begin position="134"/>
        <end position="192"/>
    </location>
</feature>
<proteinExistence type="predicted"/>
<reference evidence="4 5" key="1">
    <citation type="submission" date="2016-10" db="EMBL/GenBank/DDBJ databases">
        <authorList>
            <person name="Varghese N."/>
            <person name="Submissions S."/>
        </authorList>
    </citation>
    <scope>NUCLEOTIDE SEQUENCE [LARGE SCALE GENOMIC DNA]</scope>
    <source>
        <strain evidence="4 5">CGMCC 1.3527</strain>
    </source>
</reference>
<dbReference type="EMBL" id="FNBO01000001">
    <property type="protein sequence ID" value="SDF02734.1"/>
    <property type="molecule type" value="Genomic_DNA"/>
</dbReference>
<dbReference type="InterPro" id="IPR000644">
    <property type="entry name" value="CBS_dom"/>
</dbReference>
<dbReference type="SUPFAM" id="SSF54631">
    <property type="entry name" value="CBS-domain pair"/>
    <property type="match status" value="2"/>
</dbReference>
<dbReference type="InterPro" id="IPR051257">
    <property type="entry name" value="Diverse_CBS-Domain"/>
</dbReference>
<dbReference type="InterPro" id="IPR046342">
    <property type="entry name" value="CBS_dom_sf"/>
</dbReference>
<evidence type="ECO:0000256" key="1">
    <source>
        <dbReference type="ARBA" id="ARBA00023122"/>
    </source>
</evidence>
<protein>
    <submittedName>
        <fullName evidence="4">CBS domain-containing protein</fullName>
    </submittedName>
</protein>
<sequence>MNVADAMTPRSELVVVEIPGSRNDVLEYIQEHGFSSVPVVKDADGEEVYRGLVTRDDLIEQPDEDQLALLMREVPTAGADDDIVDAARTMAAEGSRRLPVVDGDELVGILTVTDVVRAIARGEVDGETRVGELATPEVNATHTETPLPVAEREIALSGVPYAVVLDDDAAVAGMLTEVDILEVARVVEGEASTGDSIAEQDSEWSWEGIKATGARYLPTRNVEIPAEAVRHFMTADLITVNATRTAKEVAQELISNDIEQVPLVSGTDLDGIVRDVNLLEGL</sequence>
<dbReference type="SMART" id="SM00116">
    <property type="entry name" value="CBS"/>
    <property type="match status" value="4"/>
</dbReference>
<name>A0A1G7HR20_9EURY</name>
<keyword evidence="5" id="KW-1185">Reference proteome</keyword>
<dbReference type="PANTHER" id="PTHR43080:SF29">
    <property type="entry name" value="OS02G0818000 PROTEIN"/>
    <property type="match status" value="1"/>
</dbReference>
<dbReference type="CDD" id="cd04614">
    <property type="entry name" value="CBS_pair_arch2_repeat2"/>
    <property type="match status" value="1"/>
</dbReference>
<evidence type="ECO:0000256" key="2">
    <source>
        <dbReference type="PROSITE-ProRule" id="PRU00703"/>
    </source>
</evidence>
<feature type="domain" description="CBS" evidence="3">
    <location>
        <begin position="7"/>
        <end position="69"/>
    </location>
</feature>
<dbReference type="Gene3D" id="3.10.580.10">
    <property type="entry name" value="CBS-domain"/>
    <property type="match status" value="2"/>
</dbReference>
<gene>
    <name evidence="4" type="ORF">SAMN04488067_101479</name>
</gene>
<dbReference type="AlphaFoldDB" id="A0A1G7HR20"/>
<evidence type="ECO:0000313" key="5">
    <source>
        <dbReference type="Proteomes" id="UP000324020"/>
    </source>
</evidence>
<dbReference type="Proteomes" id="UP000324020">
    <property type="component" value="Unassembled WGS sequence"/>
</dbReference>
<evidence type="ECO:0000259" key="3">
    <source>
        <dbReference type="PROSITE" id="PS51371"/>
    </source>
</evidence>
<dbReference type="PROSITE" id="PS51371">
    <property type="entry name" value="CBS"/>
    <property type="match status" value="3"/>
</dbReference>
<dbReference type="Pfam" id="PF00571">
    <property type="entry name" value="CBS"/>
    <property type="match status" value="3"/>
</dbReference>
<dbReference type="RefSeq" id="WP_149797453.1">
    <property type="nucleotide sequence ID" value="NZ_FNBO01000001.1"/>
</dbReference>
<evidence type="ECO:0000313" key="4">
    <source>
        <dbReference type="EMBL" id="SDF02734.1"/>
    </source>
</evidence>